<dbReference type="EMBL" id="CP002666">
    <property type="protein sequence ID" value="AEE46497.1"/>
    <property type="molecule type" value="Genomic_DNA"/>
</dbReference>
<reference evidence="9 10" key="1">
    <citation type="submission" date="2011-04" db="EMBL/GenBank/DDBJ databases">
        <title>Complete sequence of Cellulomonas fimi ATCC 484.</title>
        <authorList>
            <consortium name="US DOE Joint Genome Institute"/>
            <person name="Lucas S."/>
            <person name="Han J."/>
            <person name="Lapidus A."/>
            <person name="Cheng J.-F."/>
            <person name="Goodwin L."/>
            <person name="Pitluck S."/>
            <person name="Peters L."/>
            <person name="Chertkov O."/>
            <person name="Detter J.C."/>
            <person name="Han C."/>
            <person name="Tapia R."/>
            <person name="Land M."/>
            <person name="Hauser L."/>
            <person name="Kyrpides N."/>
            <person name="Ivanova N."/>
            <person name="Ovchinnikova G."/>
            <person name="Pagani I."/>
            <person name="Mead D."/>
            <person name="Brumm P."/>
            <person name="Woyke T."/>
        </authorList>
    </citation>
    <scope>NUCLEOTIDE SEQUENCE [LARGE SCALE GENOMIC DNA]</scope>
    <source>
        <strain evidence="10">ATCC 484 / DSM 20113 / JCM 1341 / NBRC 15513 / NCIMB 8980 / NCTC 7547</strain>
    </source>
</reference>
<feature type="transmembrane region" description="Helical" evidence="7">
    <location>
        <begin position="448"/>
        <end position="468"/>
    </location>
</feature>
<feature type="transmembrane region" description="Helical" evidence="7">
    <location>
        <begin position="507"/>
        <end position="526"/>
    </location>
</feature>
<feature type="compositionally biased region" description="Low complexity" evidence="6">
    <location>
        <begin position="37"/>
        <end position="49"/>
    </location>
</feature>
<dbReference type="KEGG" id="cfi:Celf_2370"/>
<evidence type="ECO:0000256" key="2">
    <source>
        <dbReference type="ARBA" id="ARBA00022475"/>
    </source>
</evidence>
<dbReference type="Proteomes" id="UP000008460">
    <property type="component" value="Chromosome"/>
</dbReference>
<feature type="compositionally biased region" description="Basic and acidic residues" evidence="6">
    <location>
        <begin position="1"/>
        <end position="11"/>
    </location>
</feature>
<keyword evidence="4 7" id="KW-1133">Transmembrane helix</keyword>
<feature type="transmembrane region" description="Helical" evidence="7">
    <location>
        <begin position="538"/>
        <end position="561"/>
    </location>
</feature>
<dbReference type="HOGENOM" id="CLU_010363_8_2_11"/>
<organism evidence="9 10">
    <name type="scientific">Cellulomonas fimi (strain ATCC 484 / DSM 20113 / JCM 1341 / CCUG 24087 / LMG 16345 / NBRC 15513 / NCIMB 8980 / NCTC 7547 / NRS-133)</name>
    <dbReference type="NCBI Taxonomy" id="590998"/>
    <lineage>
        <taxon>Bacteria</taxon>
        <taxon>Bacillati</taxon>
        <taxon>Actinomycetota</taxon>
        <taxon>Actinomycetes</taxon>
        <taxon>Micrococcales</taxon>
        <taxon>Cellulomonadaceae</taxon>
        <taxon>Cellulomonas</taxon>
    </lineage>
</organism>
<keyword evidence="3 7" id="KW-0812">Transmembrane</keyword>
<name>F4H3F2_CELFA</name>
<dbReference type="Pfam" id="PF03772">
    <property type="entry name" value="Competence"/>
    <property type="match status" value="1"/>
</dbReference>
<keyword evidence="2" id="KW-1003">Cell membrane</keyword>
<dbReference type="InterPro" id="IPR052159">
    <property type="entry name" value="Competence_DNA_uptake"/>
</dbReference>
<dbReference type="GO" id="GO:0005886">
    <property type="term" value="C:plasma membrane"/>
    <property type="evidence" value="ECO:0007669"/>
    <property type="project" value="UniProtKB-SubCell"/>
</dbReference>
<feature type="transmembrane region" description="Helical" evidence="7">
    <location>
        <begin position="396"/>
        <end position="412"/>
    </location>
</feature>
<feature type="transmembrane region" description="Helical" evidence="7">
    <location>
        <begin position="350"/>
        <end position="366"/>
    </location>
</feature>
<feature type="transmembrane region" description="Helical" evidence="7">
    <location>
        <begin position="418"/>
        <end position="436"/>
    </location>
</feature>
<feature type="transmembrane region" description="Helical" evidence="7">
    <location>
        <begin position="316"/>
        <end position="338"/>
    </location>
</feature>
<dbReference type="PANTHER" id="PTHR30619:SF1">
    <property type="entry name" value="RECOMBINATION PROTEIN 2"/>
    <property type="match status" value="1"/>
</dbReference>
<evidence type="ECO:0000256" key="3">
    <source>
        <dbReference type="ARBA" id="ARBA00022692"/>
    </source>
</evidence>
<dbReference type="InterPro" id="IPR004477">
    <property type="entry name" value="ComEC_N"/>
</dbReference>
<keyword evidence="10" id="KW-1185">Reference proteome</keyword>
<proteinExistence type="predicted"/>
<evidence type="ECO:0000256" key="5">
    <source>
        <dbReference type="ARBA" id="ARBA00023136"/>
    </source>
</evidence>
<feature type="transmembrane region" description="Helical" evidence="7">
    <location>
        <begin position="90"/>
        <end position="110"/>
    </location>
</feature>
<feature type="compositionally biased region" description="Low complexity" evidence="6">
    <location>
        <begin position="14"/>
        <end position="28"/>
    </location>
</feature>
<keyword evidence="5 7" id="KW-0472">Membrane</keyword>
<sequence length="574" mass="56254">MTRDGSGDPHAARTHAAGPHAAGPALPDASRRRGARATRPGTPRARAGAPPGGRPPPSPGLALDLRLAAPAAAAWVAAWVVVLLEPRSAAVAGTGCVVAAVAVSVARVRAEHRRAAVGRVRDDARGPAPDRAAAAVALALVTAAAVLLAGAAQVAGRAGGPLGHRADLAGVSRLEGTVLHGTARLAPAWPGAPQRARATLRVERVSTAEGTVAVDAPVVVVGPASWLEVPVGTRVAVQGAVSRGDAGERAVAVVSTQAAPEPTARPAAWWVVPDAVRSTVARQSAALPGDAAALLPGVTIGDTRGVPDDLRDALRVAGLTHLTAVSGAHFALVGALVLAGAGAVGVPRRGQAVTVLAVGACLVLLVGASPSVVRAAGMGLVAVAGLLVGRPSRSPAALAAAVVGLLVVDPWQARELGFVLSVVATAGLVLLGVPLADRWRDVLPHPVATALAAPLAAQLVCAPVLLLLDPDVAVLAVPANLLAAPAVAPATVVGLAGALVGTLCPPLGHVAAAVAGAACWWIGAVARTVAALPGAQVSWLPGAVGALLLAGAGAALARLAWPAHAARGGRPDGT</sequence>
<dbReference type="STRING" id="590998.Celf_2370"/>
<evidence type="ECO:0000256" key="1">
    <source>
        <dbReference type="ARBA" id="ARBA00004651"/>
    </source>
</evidence>
<evidence type="ECO:0000313" key="9">
    <source>
        <dbReference type="EMBL" id="AEE46497.1"/>
    </source>
</evidence>
<feature type="transmembrane region" description="Helical" evidence="7">
    <location>
        <begin position="480"/>
        <end position="500"/>
    </location>
</feature>
<evidence type="ECO:0000313" key="10">
    <source>
        <dbReference type="Proteomes" id="UP000008460"/>
    </source>
</evidence>
<evidence type="ECO:0000256" key="4">
    <source>
        <dbReference type="ARBA" id="ARBA00022989"/>
    </source>
</evidence>
<gene>
    <name evidence="9" type="ordered locus">Celf_2370</name>
</gene>
<dbReference type="AlphaFoldDB" id="F4H3F2"/>
<dbReference type="NCBIfam" id="TIGR00360">
    <property type="entry name" value="ComEC_N-term"/>
    <property type="match status" value="1"/>
</dbReference>
<feature type="transmembrane region" description="Helical" evidence="7">
    <location>
        <begin position="131"/>
        <end position="152"/>
    </location>
</feature>
<feature type="domain" description="ComEC/Rec2-related protein" evidence="8">
    <location>
        <begin position="299"/>
        <end position="561"/>
    </location>
</feature>
<protein>
    <submittedName>
        <fullName evidence="9">ComEC/Rec2-related protein</fullName>
    </submittedName>
</protein>
<evidence type="ECO:0000256" key="6">
    <source>
        <dbReference type="SAM" id="MobiDB-lite"/>
    </source>
</evidence>
<dbReference type="PANTHER" id="PTHR30619">
    <property type="entry name" value="DNA INTERNALIZATION/COMPETENCE PROTEIN COMEC/REC2"/>
    <property type="match status" value="1"/>
</dbReference>
<feature type="region of interest" description="Disordered" evidence="6">
    <location>
        <begin position="1"/>
        <end position="60"/>
    </location>
</feature>
<dbReference type="eggNOG" id="COG0658">
    <property type="taxonomic scope" value="Bacteria"/>
</dbReference>
<evidence type="ECO:0000256" key="7">
    <source>
        <dbReference type="SAM" id="Phobius"/>
    </source>
</evidence>
<accession>F4H3F2</accession>
<comment type="subcellular location">
    <subcellularLocation>
        <location evidence="1">Cell membrane</location>
        <topology evidence="1">Multi-pass membrane protein</topology>
    </subcellularLocation>
</comment>
<evidence type="ECO:0000259" key="8">
    <source>
        <dbReference type="Pfam" id="PF03772"/>
    </source>
</evidence>